<accession>A0AAV9BSY1</accession>
<feature type="compositionally biased region" description="Low complexity" evidence="1">
    <location>
        <begin position="30"/>
        <end position="42"/>
    </location>
</feature>
<dbReference type="EMBL" id="JAUJYN010000002">
    <property type="protein sequence ID" value="KAK1279004.1"/>
    <property type="molecule type" value="Genomic_DNA"/>
</dbReference>
<comment type="caution">
    <text evidence="2">The sequence shown here is derived from an EMBL/GenBank/DDBJ whole genome shotgun (WGS) entry which is preliminary data.</text>
</comment>
<evidence type="ECO:0000313" key="2">
    <source>
        <dbReference type="EMBL" id="KAK1279004.1"/>
    </source>
</evidence>
<gene>
    <name evidence="2" type="ORF">QJS04_geneDACA003394</name>
</gene>
<feature type="region of interest" description="Disordered" evidence="1">
    <location>
        <begin position="14"/>
        <end position="54"/>
    </location>
</feature>
<evidence type="ECO:0000313" key="3">
    <source>
        <dbReference type="Proteomes" id="UP001179952"/>
    </source>
</evidence>
<evidence type="ECO:0000256" key="1">
    <source>
        <dbReference type="SAM" id="MobiDB-lite"/>
    </source>
</evidence>
<reference evidence="2" key="2">
    <citation type="submission" date="2023-06" db="EMBL/GenBank/DDBJ databases">
        <authorList>
            <person name="Ma L."/>
            <person name="Liu K.-W."/>
            <person name="Li Z."/>
            <person name="Hsiao Y.-Y."/>
            <person name="Qi Y."/>
            <person name="Fu T."/>
            <person name="Tang G."/>
            <person name="Zhang D."/>
            <person name="Sun W.-H."/>
            <person name="Liu D.-K."/>
            <person name="Li Y."/>
            <person name="Chen G.-Z."/>
            <person name="Liu X.-D."/>
            <person name="Liao X.-Y."/>
            <person name="Jiang Y.-T."/>
            <person name="Yu X."/>
            <person name="Hao Y."/>
            <person name="Huang J."/>
            <person name="Zhao X.-W."/>
            <person name="Ke S."/>
            <person name="Chen Y.-Y."/>
            <person name="Wu W.-L."/>
            <person name="Hsu J.-L."/>
            <person name="Lin Y.-F."/>
            <person name="Huang M.-D."/>
            <person name="Li C.-Y."/>
            <person name="Huang L."/>
            <person name="Wang Z.-W."/>
            <person name="Zhao X."/>
            <person name="Zhong W.-Y."/>
            <person name="Peng D.-H."/>
            <person name="Ahmad S."/>
            <person name="Lan S."/>
            <person name="Zhang J.-S."/>
            <person name="Tsai W.-C."/>
            <person name="Van De Peer Y."/>
            <person name="Liu Z.-J."/>
        </authorList>
    </citation>
    <scope>NUCLEOTIDE SEQUENCE</scope>
    <source>
        <strain evidence="2">SCP</strain>
        <tissue evidence="2">Leaves</tissue>
    </source>
</reference>
<protein>
    <submittedName>
        <fullName evidence="2">Uncharacterized protein</fullName>
    </submittedName>
</protein>
<keyword evidence="3" id="KW-1185">Reference proteome</keyword>
<dbReference type="AlphaFoldDB" id="A0AAV9BSY1"/>
<feature type="compositionally biased region" description="Polar residues" evidence="1">
    <location>
        <begin position="43"/>
        <end position="52"/>
    </location>
</feature>
<dbReference type="Proteomes" id="UP001179952">
    <property type="component" value="Unassembled WGS sequence"/>
</dbReference>
<proteinExistence type="predicted"/>
<reference evidence="2" key="1">
    <citation type="journal article" date="2023" name="Nat. Commun.">
        <title>Diploid and tetraploid genomes of Acorus and the evolution of monocots.</title>
        <authorList>
            <person name="Ma L."/>
            <person name="Liu K.W."/>
            <person name="Li Z."/>
            <person name="Hsiao Y.Y."/>
            <person name="Qi Y."/>
            <person name="Fu T."/>
            <person name="Tang G.D."/>
            <person name="Zhang D."/>
            <person name="Sun W.H."/>
            <person name="Liu D.K."/>
            <person name="Li Y."/>
            <person name="Chen G.Z."/>
            <person name="Liu X.D."/>
            <person name="Liao X.Y."/>
            <person name="Jiang Y.T."/>
            <person name="Yu X."/>
            <person name="Hao Y."/>
            <person name="Huang J."/>
            <person name="Zhao X.W."/>
            <person name="Ke S."/>
            <person name="Chen Y.Y."/>
            <person name="Wu W.L."/>
            <person name="Hsu J.L."/>
            <person name="Lin Y.F."/>
            <person name="Huang M.D."/>
            <person name="Li C.Y."/>
            <person name="Huang L."/>
            <person name="Wang Z.W."/>
            <person name="Zhao X."/>
            <person name="Zhong W.Y."/>
            <person name="Peng D.H."/>
            <person name="Ahmad S."/>
            <person name="Lan S."/>
            <person name="Zhang J.S."/>
            <person name="Tsai W.C."/>
            <person name="Van de Peer Y."/>
            <person name="Liu Z.J."/>
        </authorList>
    </citation>
    <scope>NUCLEOTIDE SEQUENCE</scope>
    <source>
        <strain evidence="2">SCP</strain>
    </source>
</reference>
<organism evidence="2 3">
    <name type="scientific">Acorus gramineus</name>
    <name type="common">Dwarf sweet flag</name>
    <dbReference type="NCBI Taxonomy" id="55184"/>
    <lineage>
        <taxon>Eukaryota</taxon>
        <taxon>Viridiplantae</taxon>
        <taxon>Streptophyta</taxon>
        <taxon>Embryophyta</taxon>
        <taxon>Tracheophyta</taxon>
        <taxon>Spermatophyta</taxon>
        <taxon>Magnoliopsida</taxon>
        <taxon>Liliopsida</taxon>
        <taxon>Acoraceae</taxon>
        <taxon>Acorus</taxon>
    </lineage>
</organism>
<sequence length="66" mass="7379">MEFRVRNYRAEDAACALPRSPTDHHPLIPPSASASASSPSPSTQDFENSSSDFLHRQTLKIERCYT</sequence>
<name>A0AAV9BSY1_ACOGR</name>